<dbReference type="SUPFAM" id="SSF56112">
    <property type="entry name" value="Protein kinase-like (PK-like)"/>
    <property type="match status" value="1"/>
</dbReference>
<dbReference type="InterPro" id="IPR002575">
    <property type="entry name" value="Aminoglycoside_PTrfase"/>
</dbReference>
<feature type="domain" description="Aminoglycoside phosphotransferase" evidence="1">
    <location>
        <begin position="24"/>
        <end position="215"/>
    </location>
</feature>
<evidence type="ECO:0000313" key="2">
    <source>
        <dbReference type="EMBL" id="MET3728214.1"/>
    </source>
</evidence>
<comment type="caution">
    <text evidence="2">The sequence shown here is derived from an EMBL/GenBank/DDBJ whole genome shotgun (WGS) entry which is preliminary data.</text>
</comment>
<dbReference type="InterPro" id="IPR011009">
    <property type="entry name" value="Kinase-like_dom_sf"/>
</dbReference>
<evidence type="ECO:0000259" key="1">
    <source>
        <dbReference type="Pfam" id="PF01636"/>
    </source>
</evidence>
<organism evidence="2 3">
    <name type="scientific">Fictibacillus halophilus</name>
    <dbReference type="NCBI Taxonomy" id="1610490"/>
    <lineage>
        <taxon>Bacteria</taxon>
        <taxon>Bacillati</taxon>
        <taxon>Bacillota</taxon>
        <taxon>Bacilli</taxon>
        <taxon>Bacillales</taxon>
        <taxon>Fictibacillaceae</taxon>
        <taxon>Fictibacillus</taxon>
    </lineage>
</organism>
<dbReference type="Gene3D" id="3.90.1200.10">
    <property type="match status" value="1"/>
</dbReference>
<evidence type="ECO:0000313" key="3">
    <source>
        <dbReference type="Proteomes" id="UP001549097"/>
    </source>
</evidence>
<proteinExistence type="predicted"/>
<name>A0ABV2LJE3_9BACL</name>
<protein>
    <submittedName>
        <fullName evidence="2">Fructosamine-3-kinase</fullName>
    </submittedName>
</protein>
<dbReference type="RefSeq" id="WP_198767464.1">
    <property type="nucleotide sequence ID" value="NZ_JAEACF010000001.1"/>
</dbReference>
<accession>A0ABV2LJE3</accession>
<sequence>MDIQEIISKLNKENTLNSEVIMHKPLSGGTVSQLFLLQTKDGKKYALKVNEPKIIQSEVQYLKSYSHLEILPDFQFVEATNKYLVYSFIEGSTSYISGNKRELLETLVHELINHYKTAPDFNGWGWADEPTHSWYSFLLSRTQEASGILDTHLKKEDYHLVVDLIEKHKESKIRPFLLHGDLGVHNFIFHNGQLKGVIDPCPVIGDPLYDFIYAFCSSPDDLTKATFDAATVCLSVGKNYETSTIYEYVLIGLYHRLATCKKHHPNDFEEYVKAWYYWKEILVKSL</sequence>
<dbReference type="Proteomes" id="UP001549097">
    <property type="component" value="Unassembled WGS sequence"/>
</dbReference>
<gene>
    <name evidence="2" type="ORF">ABID52_001795</name>
</gene>
<dbReference type="EMBL" id="JBEPMP010000001">
    <property type="protein sequence ID" value="MET3728214.1"/>
    <property type="molecule type" value="Genomic_DNA"/>
</dbReference>
<keyword evidence="3" id="KW-1185">Reference proteome</keyword>
<dbReference type="Pfam" id="PF01636">
    <property type="entry name" value="APH"/>
    <property type="match status" value="1"/>
</dbReference>
<reference evidence="2 3" key="1">
    <citation type="submission" date="2024-06" db="EMBL/GenBank/DDBJ databases">
        <title>Genomic Encyclopedia of Type Strains, Phase IV (KMG-IV): sequencing the most valuable type-strain genomes for metagenomic binning, comparative biology and taxonomic classification.</title>
        <authorList>
            <person name="Goeker M."/>
        </authorList>
    </citation>
    <scope>NUCLEOTIDE SEQUENCE [LARGE SCALE GENOMIC DNA]</scope>
    <source>
        <strain evidence="2 3">DSM 100124</strain>
    </source>
</reference>